<accession>A0A940Y4V5</accession>
<gene>
    <name evidence="1" type="ORF">J8N05_46745</name>
</gene>
<comment type="caution">
    <text evidence="1">The sequence shown here is derived from an EMBL/GenBank/DDBJ whole genome shotgun (WGS) entry which is preliminary data.</text>
</comment>
<dbReference type="EMBL" id="JAGPYQ010000004">
    <property type="protein sequence ID" value="MBQ0855661.1"/>
    <property type="molecule type" value="Genomic_DNA"/>
</dbReference>
<keyword evidence="2" id="KW-1185">Reference proteome</keyword>
<keyword evidence="1" id="KW-0614">Plasmid</keyword>
<evidence type="ECO:0000313" key="1">
    <source>
        <dbReference type="EMBL" id="MBQ0855661.1"/>
    </source>
</evidence>
<dbReference type="RefSeq" id="WP_210894592.1">
    <property type="nucleotide sequence ID" value="NZ_JAGPYQ010000004.1"/>
</dbReference>
<organism evidence="1 2">
    <name type="scientific">Streptomyces liliiviolaceus</name>
    <dbReference type="NCBI Taxonomy" id="2823109"/>
    <lineage>
        <taxon>Bacteria</taxon>
        <taxon>Bacillati</taxon>
        <taxon>Actinomycetota</taxon>
        <taxon>Actinomycetes</taxon>
        <taxon>Kitasatosporales</taxon>
        <taxon>Streptomycetaceae</taxon>
        <taxon>Streptomyces</taxon>
    </lineage>
</organism>
<geneLocation type="plasmid" evidence="1">
    <name>p1</name>
</geneLocation>
<proteinExistence type="predicted"/>
<reference evidence="1 2" key="1">
    <citation type="submission" date="2021-04" db="EMBL/GenBank/DDBJ databases">
        <authorList>
            <person name="Tang X."/>
            <person name="Zhou X."/>
            <person name="Chen X."/>
            <person name="Cernava T."/>
            <person name="Zhang C."/>
        </authorList>
    </citation>
    <scope>NUCLEOTIDE SEQUENCE [LARGE SCALE GENOMIC DNA]</scope>
    <source>
        <strain evidence="1 2">BH-SS-21</strain>
        <plasmid evidence="1">p1</plasmid>
    </source>
</reference>
<dbReference type="Proteomes" id="UP000677413">
    <property type="component" value="Unassembled WGS sequence"/>
</dbReference>
<name>A0A940Y4V5_9ACTN</name>
<protein>
    <submittedName>
        <fullName evidence="1">Uncharacterized protein</fullName>
    </submittedName>
</protein>
<evidence type="ECO:0000313" key="2">
    <source>
        <dbReference type="Proteomes" id="UP000677413"/>
    </source>
</evidence>
<dbReference type="AlphaFoldDB" id="A0A940Y4V5"/>
<sequence>MPAELTADQVMRVIAALEAAWAGDDEALAALAGGGQGEQSLAVMVAQYGASRVQSMLLVVTGIAGLDGADQQKALAELRQGLIAHMTTVALSMMEGWARSAGDDVRATGDLARRVLQAILSFTTDGDDPERVRDLFAHLRADAVAHS</sequence>